<dbReference type="EMBL" id="CM026425">
    <property type="protein sequence ID" value="KAG0576352.1"/>
    <property type="molecule type" value="Genomic_DNA"/>
</dbReference>
<comment type="caution">
    <text evidence="1">The sequence shown here is derived from an EMBL/GenBank/DDBJ whole genome shotgun (WGS) entry which is preliminary data.</text>
</comment>
<dbReference type="AlphaFoldDB" id="A0A8T0HYU1"/>
<evidence type="ECO:0000313" key="1">
    <source>
        <dbReference type="EMBL" id="KAG0576352.1"/>
    </source>
</evidence>
<protein>
    <submittedName>
        <fullName evidence="1">Uncharacterized protein</fullName>
    </submittedName>
</protein>
<name>A0A8T0HYU1_CERPU</name>
<dbReference type="Proteomes" id="UP000822688">
    <property type="component" value="Chromosome 5"/>
</dbReference>
<accession>A0A8T0HYU1</accession>
<organism evidence="1 2">
    <name type="scientific">Ceratodon purpureus</name>
    <name type="common">Fire moss</name>
    <name type="synonym">Dicranum purpureum</name>
    <dbReference type="NCBI Taxonomy" id="3225"/>
    <lineage>
        <taxon>Eukaryota</taxon>
        <taxon>Viridiplantae</taxon>
        <taxon>Streptophyta</taxon>
        <taxon>Embryophyta</taxon>
        <taxon>Bryophyta</taxon>
        <taxon>Bryophytina</taxon>
        <taxon>Bryopsida</taxon>
        <taxon>Dicranidae</taxon>
        <taxon>Pseudoditrichales</taxon>
        <taxon>Ditrichaceae</taxon>
        <taxon>Ceratodon</taxon>
    </lineage>
</organism>
<keyword evidence="2" id="KW-1185">Reference proteome</keyword>
<proteinExistence type="predicted"/>
<reference evidence="1" key="1">
    <citation type="submission" date="2020-06" db="EMBL/GenBank/DDBJ databases">
        <title>WGS assembly of Ceratodon purpureus strain R40.</title>
        <authorList>
            <person name="Carey S.B."/>
            <person name="Jenkins J."/>
            <person name="Shu S."/>
            <person name="Lovell J.T."/>
            <person name="Sreedasyam A."/>
            <person name="Maumus F."/>
            <person name="Tiley G.P."/>
            <person name="Fernandez-Pozo N."/>
            <person name="Barry K."/>
            <person name="Chen C."/>
            <person name="Wang M."/>
            <person name="Lipzen A."/>
            <person name="Daum C."/>
            <person name="Saski C.A."/>
            <person name="Payton A.C."/>
            <person name="Mcbreen J.C."/>
            <person name="Conrad R.E."/>
            <person name="Kollar L.M."/>
            <person name="Olsson S."/>
            <person name="Huttunen S."/>
            <person name="Landis J.B."/>
            <person name="Wickett N.J."/>
            <person name="Johnson M.G."/>
            <person name="Rensing S.A."/>
            <person name="Grimwood J."/>
            <person name="Schmutz J."/>
            <person name="Mcdaniel S.F."/>
        </authorList>
    </citation>
    <scope>NUCLEOTIDE SEQUENCE</scope>
    <source>
        <strain evidence="1">R40</strain>
    </source>
</reference>
<sequence>MYRPIQPTYAAMYNSTTTLQDITIFFKRSLAPTHWAMSSSCSSSKHNHCNDRCSCQDQNIAICTSLPAGSTARNYMGHIQTSAPFSLINETFIQCMICRSIASSELEAIQDCYIHLTTSAITWFRKHVLSR</sequence>
<evidence type="ECO:0000313" key="2">
    <source>
        <dbReference type="Proteomes" id="UP000822688"/>
    </source>
</evidence>
<gene>
    <name evidence="1" type="ORF">KC19_5G073400</name>
</gene>